<accession>A0ABP8JAI8</accession>
<dbReference type="InterPro" id="IPR005183">
    <property type="entry name" value="DUF305_CopM-like"/>
</dbReference>
<dbReference type="RefSeq" id="WP_159899309.1">
    <property type="nucleotide sequence ID" value="NZ_BAABFX010000009.1"/>
</dbReference>
<comment type="caution">
    <text evidence="3">The sequence shown here is derived from an EMBL/GenBank/DDBJ whole genome shotgun (WGS) entry which is preliminary data.</text>
</comment>
<evidence type="ECO:0000313" key="3">
    <source>
        <dbReference type="EMBL" id="GAA4387697.1"/>
    </source>
</evidence>
<dbReference type="EMBL" id="BAABFX010000009">
    <property type="protein sequence ID" value="GAA4387697.1"/>
    <property type="molecule type" value="Genomic_DNA"/>
</dbReference>
<dbReference type="Proteomes" id="UP001500390">
    <property type="component" value="Unassembled WGS sequence"/>
</dbReference>
<keyword evidence="4" id="KW-1185">Reference proteome</keyword>
<proteinExistence type="predicted"/>
<evidence type="ECO:0000313" key="4">
    <source>
        <dbReference type="Proteomes" id="UP001500390"/>
    </source>
</evidence>
<reference evidence="4" key="1">
    <citation type="journal article" date="2019" name="Int. J. Syst. Evol. Microbiol.">
        <title>The Global Catalogue of Microorganisms (GCM) 10K type strain sequencing project: providing services to taxonomists for standard genome sequencing and annotation.</title>
        <authorList>
            <consortium name="The Broad Institute Genomics Platform"/>
            <consortium name="The Broad Institute Genome Sequencing Center for Infectious Disease"/>
            <person name="Wu L."/>
            <person name="Ma J."/>
        </authorList>
    </citation>
    <scope>NUCLEOTIDE SEQUENCE [LARGE SCALE GENOMIC DNA]</scope>
    <source>
        <strain evidence="4">JCM 17738</strain>
    </source>
</reference>
<dbReference type="PANTHER" id="PTHR36933">
    <property type="entry name" value="SLL0788 PROTEIN"/>
    <property type="match status" value="1"/>
</dbReference>
<keyword evidence="1" id="KW-0472">Membrane</keyword>
<dbReference type="PANTHER" id="PTHR36933:SF1">
    <property type="entry name" value="SLL0788 PROTEIN"/>
    <property type="match status" value="1"/>
</dbReference>
<dbReference type="InterPro" id="IPR012347">
    <property type="entry name" value="Ferritin-like"/>
</dbReference>
<gene>
    <name evidence="3" type="ORF">GCM10023153_02280</name>
</gene>
<name>A0ABP8JAI8_9MICO</name>
<evidence type="ECO:0000256" key="1">
    <source>
        <dbReference type="SAM" id="Phobius"/>
    </source>
</evidence>
<keyword evidence="1" id="KW-1133">Transmembrane helix</keyword>
<organism evidence="3 4">
    <name type="scientific">Ornithinibacter aureus</name>
    <dbReference type="NCBI Taxonomy" id="622664"/>
    <lineage>
        <taxon>Bacteria</taxon>
        <taxon>Bacillati</taxon>
        <taxon>Actinomycetota</taxon>
        <taxon>Actinomycetes</taxon>
        <taxon>Micrococcales</taxon>
        <taxon>Intrasporangiaceae</taxon>
        <taxon>Ornithinibacter</taxon>
    </lineage>
</organism>
<dbReference type="Gene3D" id="1.20.1260.10">
    <property type="match status" value="1"/>
</dbReference>
<dbReference type="Pfam" id="PF03713">
    <property type="entry name" value="DUF305"/>
    <property type="match status" value="1"/>
</dbReference>
<sequence>MNGSSLGPAAPAASRTTLVVVAVVAALVGALGASWFMHTRNSAPSDFGADAGFSRDMQTHHAQAVEMALLVRERSDDEELRTVAYDILTSQQQQAGQMYGWLVQWGLPQTGSGEPMAWVGDEHAKAHTRPDGTMPGMATRAQLDELRAAEGLAAERLFLTLMIAHHEGGVAMADAALAQARTSEVRTLAAAISNAQASEITLLQRMLDERS</sequence>
<feature type="domain" description="DUF305" evidence="2">
    <location>
        <begin position="50"/>
        <end position="207"/>
    </location>
</feature>
<evidence type="ECO:0000259" key="2">
    <source>
        <dbReference type="Pfam" id="PF03713"/>
    </source>
</evidence>
<protein>
    <submittedName>
        <fullName evidence="3">DUF305 domain-containing protein</fullName>
    </submittedName>
</protein>
<feature type="transmembrane region" description="Helical" evidence="1">
    <location>
        <begin position="12"/>
        <end position="36"/>
    </location>
</feature>
<keyword evidence="1" id="KW-0812">Transmembrane</keyword>